<evidence type="ECO:0000313" key="2">
    <source>
        <dbReference type="Proteomes" id="UP000204235"/>
    </source>
</evidence>
<name>W8D088_9CAUD</name>
<dbReference type="OrthoDB" id="8370at10239"/>
<keyword evidence="2" id="KW-1185">Reference proteome</keyword>
<dbReference type="Proteomes" id="UP000204235">
    <property type="component" value="Segment"/>
</dbReference>
<evidence type="ECO:0000313" key="1">
    <source>
        <dbReference type="EMBL" id="AGX01894.1"/>
    </source>
</evidence>
<dbReference type="EMBL" id="KF623294">
    <property type="protein sequence ID" value="AGX01894.1"/>
    <property type="molecule type" value="Genomic_DNA"/>
</dbReference>
<accession>W8D088</accession>
<sequence length="214" mass="23358">MQRMAELFPGTGNAEQFKKDLDALSPTQFAALMKGFGDGTQTPSAILPNLTKHTLTVDHLKNVAKKWGVELFHRLVVTDPDTGREMITPLKYMVIKIHVTRLSQMQETKMSIPEDNLSTDELTGQVTGDSKGSRLSFPEIGVLHARGHDAAILEAISVRGGDDAANRQLEYDIMTSGSGSLNRALDAGEGTTSTQNMATYFRVAHLDTTLDKGR</sequence>
<dbReference type="GeneID" id="18501066"/>
<proteinExistence type="predicted"/>
<organism evidence="1 2">
    <name type="scientific">Erwinia phage PhiEaH1</name>
    <dbReference type="NCBI Taxonomy" id="1401669"/>
    <lineage>
        <taxon>Viruses</taxon>
        <taxon>Duplodnaviria</taxon>
        <taxon>Heunggongvirae</taxon>
        <taxon>Uroviricota</taxon>
        <taxon>Caudoviricetes</taxon>
        <taxon>Chimalliviridae</taxon>
        <taxon>Iapetusvirus</taxon>
        <taxon>Iapetusvirus EaH1</taxon>
    </lineage>
</organism>
<protein>
    <submittedName>
        <fullName evidence="1">Virion structural protein</fullName>
    </submittedName>
</protein>
<dbReference type="KEGG" id="vg:18501066"/>
<dbReference type="RefSeq" id="YP_009010224.1">
    <property type="nucleotide sequence ID" value="NC_023610.1"/>
</dbReference>
<reference evidence="1 2" key="1">
    <citation type="journal article" date="2014" name="FEMS Microbiol. Lett.">
        <title>The genome of the Erwinia amylovora phage PhiEaH1 reveals greater diversity and broadens the applicability of phages for the treatment of fire blight.</title>
        <authorList>
            <person name="Meczker K."/>
            <person name="Domotor D."/>
            <person name="Vass J."/>
            <person name="Rakhely G."/>
            <person name="Schneider G."/>
            <person name="Kovacs T."/>
        </authorList>
    </citation>
    <scope>NUCLEOTIDE SEQUENCE [LARGE SCALE GENOMIC DNA]</scope>
</reference>